<organism evidence="1 2">
    <name type="scientific">Rhodonia placenta</name>
    <dbReference type="NCBI Taxonomy" id="104341"/>
    <lineage>
        <taxon>Eukaryota</taxon>
        <taxon>Fungi</taxon>
        <taxon>Dikarya</taxon>
        <taxon>Basidiomycota</taxon>
        <taxon>Agaricomycotina</taxon>
        <taxon>Agaricomycetes</taxon>
        <taxon>Polyporales</taxon>
        <taxon>Adustoporiaceae</taxon>
        <taxon>Rhodonia</taxon>
    </lineage>
</organism>
<comment type="caution">
    <text evidence="1">The sequence shown here is derived from an EMBL/GenBank/DDBJ whole genome shotgun (WGS) entry which is preliminary data.</text>
</comment>
<proteinExistence type="predicted"/>
<reference evidence="1" key="1">
    <citation type="submission" date="2020-11" db="EMBL/GenBank/DDBJ databases">
        <authorList>
            <person name="Koelle M."/>
            <person name="Horta M.A.C."/>
            <person name="Nowrousian M."/>
            <person name="Ohm R.A."/>
            <person name="Benz P."/>
            <person name="Pilgard A."/>
        </authorList>
    </citation>
    <scope>NUCLEOTIDE SEQUENCE</scope>
    <source>
        <strain evidence="1">FPRL280</strain>
    </source>
</reference>
<name>A0A8H7NT03_9APHY</name>
<accession>A0A8H7NT03</accession>
<dbReference type="Proteomes" id="UP000639403">
    <property type="component" value="Unassembled WGS sequence"/>
</dbReference>
<sequence>MTPTLPSSRSVHAVLIISLPTAMRAGRTSAPSVQTRLARSRGVRSTTFSVA</sequence>
<dbReference type="AlphaFoldDB" id="A0A8H7NT03"/>
<protein>
    <submittedName>
        <fullName evidence="1">Uncharacterized protein</fullName>
    </submittedName>
</protein>
<reference evidence="1" key="2">
    <citation type="journal article" name="Front. Microbiol.">
        <title>Degradative Capacity of Two Strains of Rhodonia placenta: From Phenotype to Genotype.</title>
        <authorList>
            <person name="Kolle M."/>
            <person name="Horta M.A.C."/>
            <person name="Nowrousian M."/>
            <person name="Ohm R.A."/>
            <person name="Benz J.P."/>
            <person name="Pilgard A."/>
        </authorList>
    </citation>
    <scope>NUCLEOTIDE SEQUENCE</scope>
    <source>
        <strain evidence="1">FPRL280</strain>
    </source>
</reference>
<dbReference type="EMBL" id="JADOXO010000688">
    <property type="protein sequence ID" value="KAF9801255.1"/>
    <property type="molecule type" value="Genomic_DNA"/>
</dbReference>
<evidence type="ECO:0000313" key="2">
    <source>
        <dbReference type="Proteomes" id="UP000639403"/>
    </source>
</evidence>
<evidence type="ECO:0000313" key="1">
    <source>
        <dbReference type="EMBL" id="KAF9801255.1"/>
    </source>
</evidence>
<gene>
    <name evidence="1" type="ORF">IEO21_10166</name>
</gene>